<gene>
    <name evidence="2" type="ORF">GX576_05630</name>
</gene>
<accession>A0A7X7LVA2</accession>
<dbReference type="GO" id="GO:0042171">
    <property type="term" value="F:lysophosphatidic acid acyltransferase activity"/>
    <property type="evidence" value="ECO:0007669"/>
    <property type="project" value="TreeGrafter"/>
</dbReference>
<comment type="caution">
    <text evidence="2">The sequence shown here is derived from an EMBL/GenBank/DDBJ whole genome shotgun (WGS) entry which is preliminary data.</text>
</comment>
<keyword evidence="2" id="KW-0378">Hydrolase</keyword>
<organism evidence="2 3">
    <name type="scientific">Thauera phenolivorans</name>
    <dbReference type="NCBI Taxonomy" id="1792543"/>
    <lineage>
        <taxon>Bacteria</taxon>
        <taxon>Pseudomonadati</taxon>
        <taxon>Pseudomonadota</taxon>
        <taxon>Betaproteobacteria</taxon>
        <taxon>Rhodocyclales</taxon>
        <taxon>Zoogloeaceae</taxon>
        <taxon>Thauera</taxon>
    </lineage>
</organism>
<dbReference type="SUPFAM" id="SSF53474">
    <property type="entry name" value="alpha/beta-Hydrolases"/>
    <property type="match status" value="1"/>
</dbReference>
<dbReference type="GO" id="GO:0052689">
    <property type="term" value="F:carboxylic ester hydrolase activity"/>
    <property type="evidence" value="ECO:0007669"/>
    <property type="project" value="TreeGrafter"/>
</dbReference>
<name>A0A7X7LVA2_9RHOO</name>
<feature type="domain" description="AB hydrolase-1" evidence="1">
    <location>
        <begin position="5"/>
        <end position="245"/>
    </location>
</feature>
<dbReference type="Pfam" id="PF12697">
    <property type="entry name" value="Abhydrolase_6"/>
    <property type="match status" value="1"/>
</dbReference>
<reference evidence="2 3" key="1">
    <citation type="journal article" date="2020" name="Biotechnol. Biofuels">
        <title>New insights from the biogas microbiome by comprehensive genome-resolved metagenomics of nearly 1600 species originating from multiple anaerobic digesters.</title>
        <authorList>
            <person name="Campanaro S."/>
            <person name="Treu L."/>
            <person name="Rodriguez-R L.M."/>
            <person name="Kovalovszki A."/>
            <person name="Ziels R.M."/>
            <person name="Maus I."/>
            <person name="Zhu X."/>
            <person name="Kougias P.G."/>
            <person name="Basile A."/>
            <person name="Luo G."/>
            <person name="Schluter A."/>
            <person name="Konstantinidis K.T."/>
            <person name="Angelidaki I."/>
        </authorList>
    </citation>
    <scope>NUCLEOTIDE SEQUENCE [LARGE SCALE GENOMIC DNA]</scope>
    <source>
        <strain evidence="2">AS06rmzACSIP_256</strain>
    </source>
</reference>
<dbReference type="InterPro" id="IPR000073">
    <property type="entry name" value="AB_hydrolase_1"/>
</dbReference>
<evidence type="ECO:0000259" key="1">
    <source>
        <dbReference type="Pfam" id="PF12697"/>
    </source>
</evidence>
<dbReference type="PANTHER" id="PTHR42886:SF42">
    <property type="entry name" value="ALPHA_BETA-HYDROLASES SUPERFAMILY PROTEIN"/>
    <property type="match status" value="1"/>
</dbReference>
<proteinExistence type="predicted"/>
<dbReference type="Proteomes" id="UP000536534">
    <property type="component" value="Unassembled WGS sequence"/>
</dbReference>
<protein>
    <submittedName>
        <fullName evidence="2">Alpha/beta hydrolase</fullName>
    </submittedName>
</protein>
<dbReference type="EMBL" id="JAAYYV010000146">
    <property type="protein sequence ID" value="NLF53868.1"/>
    <property type="molecule type" value="Genomic_DNA"/>
</dbReference>
<evidence type="ECO:0000313" key="3">
    <source>
        <dbReference type="Proteomes" id="UP000536534"/>
    </source>
</evidence>
<dbReference type="InterPro" id="IPR029058">
    <property type="entry name" value="AB_hydrolase_fold"/>
</dbReference>
<dbReference type="PANTHER" id="PTHR42886">
    <property type="entry name" value="RE40534P-RELATED"/>
    <property type="match status" value="1"/>
</dbReference>
<sequence length="297" mass="32811">MTDTIFMIHGMWGGPWCWEHYRRFFERAGYRCVVASLPYHGSPPTADPDPRLGSASLIDYVAALESELAQLDTRPILMGHSMGGLLGQMLAARGLCSALVLLTPAAPAGVVAVTPSVIRSFWSIQRSWGFWRKPARLGFRDAVYALLHRLPQGQQADAYERLVAESGRVIFEIGYWPLDSARASRVAASRVRCPVLVVGANADRIVPVSVAWRVARKYRHVASFMAFANHAHWILVEPGWEEVAEHVENWLARHCGSGRAASFSVDDVVGESSDGPAGTSYSRRCLRPRGGMCLHRD</sequence>
<dbReference type="GO" id="GO:0055088">
    <property type="term" value="P:lipid homeostasis"/>
    <property type="evidence" value="ECO:0007669"/>
    <property type="project" value="TreeGrafter"/>
</dbReference>
<evidence type="ECO:0000313" key="2">
    <source>
        <dbReference type="EMBL" id="NLF53868.1"/>
    </source>
</evidence>
<dbReference type="GO" id="GO:0006654">
    <property type="term" value="P:phosphatidic acid biosynthetic process"/>
    <property type="evidence" value="ECO:0007669"/>
    <property type="project" value="TreeGrafter"/>
</dbReference>
<dbReference type="Gene3D" id="3.40.50.1820">
    <property type="entry name" value="alpha/beta hydrolase"/>
    <property type="match status" value="1"/>
</dbReference>
<dbReference type="AlphaFoldDB" id="A0A7X7LVA2"/>